<organism evidence="1 2">
    <name type="scientific">Panagrolaimus sp. JU765</name>
    <dbReference type="NCBI Taxonomy" id="591449"/>
    <lineage>
        <taxon>Eukaryota</taxon>
        <taxon>Metazoa</taxon>
        <taxon>Ecdysozoa</taxon>
        <taxon>Nematoda</taxon>
        <taxon>Chromadorea</taxon>
        <taxon>Rhabditida</taxon>
        <taxon>Tylenchina</taxon>
        <taxon>Panagrolaimomorpha</taxon>
        <taxon>Panagrolaimoidea</taxon>
        <taxon>Panagrolaimidae</taxon>
        <taxon>Panagrolaimus</taxon>
    </lineage>
</organism>
<accession>A0AC34Q543</accession>
<evidence type="ECO:0000313" key="1">
    <source>
        <dbReference type="Proteomes" id="UP000887576"/>
    </source>
</evidence>
<sequence>MVPGIFVVLFITFVVIFIGCKAKKKEISYHGIAPYHVEELDATLHGIGTMEDVKGVTFDRNQQAVKLQESSKGSSNNTSRK</sequence>
<name>A0AC34Q543_9BILA</name>
<proteinExistence type="predicted"/>
<protein>
    <submittedName>
        <fullName evidence="2">Uncharacterized protein</fullName>
    </submittedName>
</protein>
<evidence type="ECO:0000313" key="2">
    <source>
        <dbReference type="WBParaSite" id="JU765_v2.g13087.t1"/>
    </source>
</evidence>
<dbReference type="WBParaSite" id="JU765_v2.g13087.t1">
    <property type="protein sequence ID" value="JU765_v2.g13087.t1"/>
    <property type="gene ID" value="JU765_v2.g13087"/>
</dbReference>
<reference evidence="2" key="1">
    <citation type="submission" date="2022-11" db="UniProtKB">
        <authorList>
            <consortium name="WormBaseParasite"/>
        </authorList>
    </citation>
    <scope>IDENTIFICATION</scope>
</reference>
<dbReference type="Proteomes" id="UP000887576">
    <property type="component" value="Unplaced"/>
</dbReference>